<evidence type="ECO:0000313" key="3">
    <source>
        <dbReference type="Proteomes" id="UP000241447"/>
    </source>
</evidence>
<dbReference type="EMBL" id="CP028475">
    <property type="protein sequence ID" value="AVW93550.1"/>
    <property type="molecule type" value="Genomic_DNA"/>
</dbReference>
<dbReference type="InterPro" id="IPR015424">
    <property type="entry name" value="PyrdxlP-dep_Trfase"/>
</dbReference>
<dbReference type="Proteomes" id="UP000241447">
    <property type="component" value="Chromosome"/>
</dbReference>
<evidence type="ECO:0000313" key="2">
    <source>
        <dbReference type="EMBL" id="AVW93550.1"/>
    </source>
</evidence>
<gene>
    <name evidence="2" type="ORF">DA792_19800</name>
</gene>
<dbReference type="InterPro" id="IPR004839">
    <property type="entry name" value="Aminotransferase_I/II_large"/>
</dbReference>
<evidence type="ECO:0000259" key="1">
    <source>
        <dbReference type="Pfam" id="PF00155"/>
    </source>
</evidence>
<accession>A0A2R4M8L5</accession>
<dbReference type="GO" id="GO:0030170">
    <property type="term" value="F:pyridoxal phosphate binding"/>
    <property type="evidence" value="ECO:0007669"/>
    <property type="project" value="InterPro"/>
</dbReference>
<protein>
    <recommendedName>
        <fullName evidence="1">Aminotransferase class I/classII large domain-containing protein</fullName>
    </recommendedName>
</protein>
<dbReference type="InterPro" id="IPR015422">
    <property type="entry name" value="PyrdxlP-dep_Trfase_small"/>
</dbReference>
<dbReference type="Pfam" id="PF00155">
    <property type="entry name" value="Aminotran_1_2"/>
    <property type="match status" value="1"/>
</dbReference>
<dbReference type="SUPFAM" id="SSF53383">
    <property type="entry name" value="PLP-dependent transferases"/>
    <property type="match status" value="1"/>
</dbReference>
<proteinExistence type="predicted"/>
<dbReference type="KEGG" id="cbak:DA792_19800"/>
<sequence length="89" mass="9839">MRQRVIAVRSEIVRCEEQEFGRTDLSYLGRQSGMFSLLPLSSEQELALTRDHAIHVVKGGRINVARLSAADIPTLITAVHAVLGKVSLR</sequence>
<dbReference type="Gene3D" id="3.90.1150.10">
    <property type="entry name" value="Aspartate Aminotransferase, domain 1"/>
    <property type="match status" value="1"/>
</dbReference>
<reference evidence="2 3" key="1">
    <citation type="submission" date="2018-03" db="EMBL/GenBank/DDBJ databases">
        <title>The Complete Genome of Celeribacter baekdonensis strain LH4, a Thiosulfate-Oxidizing Alphaproteobacterium Isolated from Gulf of Mexico Continental Slope Sediments.</title>
        <authorList>
            <person name="Flood B.E."/>
            <person name="Bailey J.V."/>
            <person name="Leprich D."/>
        </authorList>
    </citation>
    <scope>NUCLEOTIDE SEQUENCE [LARGE SCALE GENOMIC DNA]</scope>
    <source>
        <strain evidence="2 3">LH4</strain>
    </source>
</reference>
<organism evidence="2 3">
    <name type="scientific">Celeribacter baekdonensis</name>
    <dbReference type="NCBI Taxonomy" id="875171"/>
    <lineage>
        <taxon>Bacteria</taxon>
        <taxon>Pseudomonadati</taxon>
        <taxon>Pseudomonadota</taxon>
        <taxon>Alphaproteobacteria</taxon>
        <taxon>Rhodobacterales</taxon>
        <taxon>Roseobacteraceae</taxon>
        <taxon>Celeribacter</taxon>
    </lineage>
</organism>
<dbReference type="AlphaFoldDB" id="A0A2R4M8L5"/>
<name>A0A2R4M8L5_9RHOB</name>
<feature type="domain" description="Aminotransferase class I/classII large" evidence="1">
    <location>
        <begin position="1"/>
        <end position="78"/>
    </location>
</feature>